<accession>A0A7S2K0R7</accession>
<keyword evidence="1" id="KW-0175">Coiled coil</keyword>
<dbReference type="AlphaFoldDB" id="A0A7S2K0R7"/>
<proteinExistence type="predicted"/>
<evidence type="ECO:0000256" key="1">
    <source>
        <dbReference type="SAM" id="Coils"/>
    </source>
</evidence>
<organism evidence="3">
    <name type="scientific">Zooxanthella nutricula</name>
    <dbReference type="NCBI Taxonomy" id="1333877"/>
    <lineage>
        <taxon>Eukaryota</taxon>
        <taxon>Sar</taxon>
        <taxon>Alveolata</taxon>
        <taxon>Dinophyceae</taxon>
        <taxon>Peridiniales</taxon>
        <taxon>Peridiniales incertae sedis</taxon>
        <taxon>Zooxanthella</taxon>
    </lineage>
</organism>
<dbReference type="Pfam" id="PF13884">
    <property type="entry name" value="Peptidase_S74"/>
    <property type="match status" value="1"/>
</dbReference>
<sequence length="268" mass="29775">MGNFGSSLSMRGFVRMGSSLSVVGKTRLDGAVYFNDDDTYTTLSSSNLEFYVANYKVMTLEADGGILHGVWNHESTFSQSDRRLKRDIVPLQRTLRGLAPVAATQAKERHMQAIESATKAVKRDAAGDGAPGAGPDGALWLLRQLRPVSYSFKKGVESKFMRFGFLADDLESVVPSVVRTTSNQVLENQKAVVYQDLIALLAAAAQSQQLVLDQQQLVLDQLHLLLKEQNERQLKDNERQLGEMNELRAIVKEQQEMLTSLLKTEKAQ</sequence>
<name>A0A7S2K0R7_9DINO</name>
<dbReference type="PROSITE" id="PS51688">
    <property type="entry name" value="ICA"/>
    <property type="match status" value="1"/>
</dbReference>
<dbReference type="EMBL" id="HBGW01038770">
    <property type="protein sequence ID" value="CAD9563067.1"/>
    <property type="molecule type" value="Transcribed_RNA"/>
</dbReference>
<reference evidence="3" key="1">
    <citation type="submission" date="2021-01" db="EMBL/GenBank/DDBJ databases">
        <authorList>
            <person name="Corre E."/>
            <person name="Pelletier E."/>
            <person name="Niang G."/>
            <person name="Scheremetjew M."/>
            <person name="Finn R."/>
            <person name="Kale V."/>
            <person name="Holt S."/>
            <person name="Cochrane G."/>
            <person name="Meng A."/>
            <person name="Brown T."/>
            <person name="Cohen L."/>
        </authorList>
    </citation>
    <scope>NUCLEOTIDE SEQUENCE</scope>
    <source>
        <strain evidence="3">RCC3387</strain>
    </source>
</reference>
<gene>
    <name evidence="3" type="ORF">BRAN1462_LOCUS24494</name>
</gene>
<evidence type="ECO:0000259" key="2">
    <source>
        <dbReference type="PROSITE" id="PS51688"/>
    </source>
</evidence>
<protein>
    <recommendedName>
        <fullName evidence="2">Peptidase S74 domain-containing protein</fullName>
    </recommendedName>
</protein>
<evidence type="ECO:0000313" key="3">
    <source>
        <dbReference type="EMBL" id="CAD9563067.1"/>
    </source>
</evidence>
<feature type="coiled-coil region" evidence="1">
    <location>
        <begin position="212"/>
        <end position="264"/>
    </location>
</feature>
<feature type="domain" description="Peptidase S74" evidence="2">
    <location>
        <begin position="80"/>
        <end position="219"/>
    </location>
</feature>
<dbReference type="InterPro" id="IPR030392">
    <property type="entry name" value="S74_ICA"/>
</dbReference>